<organism evidence="1 2">
    <name type="scientific">Nitrospirillum amazonense</name>
    <dbReference type="NCBI Taxonomy" id="28077"/>
    <lineage>
        <taxon>Bacteria</taxon>
        <taxon>Pseudomonadati</taxon>
        <taxon>Pseudomonadota</taxon>
        <taxon>Alphaproteobacteria</taxon>
        <taxon>Rhodospirillales</taxon>
        <taxon>Azospirillaceae</taxon>
        <taxon>Nitrospirillum</taxon>
    </lineage>
</organism>
<protein>
    <submittedName>
        <fullName evidence="1">Uncharacterized protein</fullName>
    </submittedName>
</protein>
<evidence type="ECO:0000313" key="2">
    <source>
        <dbReference type="Proteomes" id="UP000319859"/>
    </source>
</evidence>
<proteinExistence type="predicted"/>
<sequence length="113" mass="11807">MDDRSTIWGWTAILARTERDARIAGTPEARAKADQAIAETMAKIKDAFPGESRTASMVRSIIDRVGADALGFIVEAQFAGLIDHASGMEAARAINTAEPAREHANGAAGGGAL</sequence>
<gene>
    <name evidence="1" type="ORF">FBZ89_104382</name>
</gene>
<dbReference type="Proteomes" id="UP000319859">
    <property type="component" value="Unassembled WGS sequence"/>
</dbReference>
<reference evidence="1 2" key="1">
    <citation type="submission" date="2019-06" db="EMBL/GenBank/DDBJ databases">
        <title>Genomic Encyclopedia of Type Strains, Phase IV (KMG-V): Genome sequencing to study the core and pangenomes of soil and plant-associated prokaryotes.</title>
        <authorList>
            <person name="Whitman W."/>
        </authorList>
    </citation>
    <scope>NUCLEOTIDE SEQUENCE [LARGE SCALE GENOMIC DNA]</scope>
    <source>
        <strain evidence="1 2">BR 11880</strain>
    </source>
</reference>
<comment type="caution">
    <text evidence="1">The sequence shown here is derived from an EMBL/GenBank/DDBJ whole genome shotgun (WGS) entry which is preliminary data.</text>
</comment>
<accession>A0A560FKK4</accession>
<dbReference type="EMBL" id="VITN01000004">
    <property type="protein sequence ID" value="TWB22132.1"/>
    <property type="molecule type" value="Genomic_DNA"/>
</dbReference>
<dbReference type="AlphaFoldDB" id="A0A560FKK4"/>
<name>A0A560FKK4_9PROT</name>
<dbReference type="RefSeq" id="WP_145749749.1">
    <property type="nucleotide sequence ID" value="NZ_VITN01000004.1"/>
</dbReference>
<evidence type="ECO:0000313" key="1">
    <source>
        <dbReference type="EMBL" id="TWB22132.1"/>
    </source>
</evidence>